<accession>E4TJ42</accession>
<dbReference type="STRING" id="768670.Calni_0165"/>
<evidence type="ECO:0008006" key="4">
    <source>
        <dbReference type="Google" id="ProtNLM"/>
    </source>
</evidence>
<protein>
    <recommendedName>
        <fullName evidence="4">Prepilin-type N-terminal cleavage/methylation domain-containing protein</fullName>
    </recommendedName>
</protein>
<dbReference type="eggNOG" id="COG4969">
    <property type="taxonomic scope" value="Bacteria"/>
</dbReference>
<dbReference type="InterPro" id="IPR045584">
    <property type="entry name" value="Pilin-like"/>
</dbReference>
<keyword evidence="1" id="KW-1133">Transmembrane helix</keyword>
<reference evidence="2 3" key="2">
    <citation type="journal article" date="2011" name="Stand. Genomic Sci.">
        <title>Complete genome sequence of Calditerrivibrio nitroreducens type strain (Yu37-1).</title>
        <authorList>
            <person name="Pitluck S."/>
            <person name="Sikorski J."/>
            <person name="Zeytun A."/>
            <person name="Lapidus A."/>
            <person name="Nolan M."/>
            <person name="Lucas S."/>
            <person name="Hammon N."/>
            <person name="Deshpande S."/>
            <person name="Cheng J.F."/>
            <person name="Tapia R."/>
            <person name="Han C."/>
            <person name="Goodwin L."/>
            <person name="Liolios K."/>
            <person name="Pagani I."/>
            <person name="Ivanova N."/>
            <person name="Mavromatis K."/>
            <person name="Pati A."/>
            <person name="Chen A."/>
            <person name="Palaniappan K."/>
            <person name="Hauser L."/>
            <person name="Chang Y.J."/>
            <person name="Jeffries C.D."/>
            <person name="Detter J.C."/>
            <person name="Brambilla E."/>
            <person name="Djao O.D."/>
            <person name="Rohde M."/>
            <person name="Spring S."/>
            <person name="Goker M."/>
            <person name="Woyke T."/>
            <person name="Bristow J."/>
            <person name="Eisen J.A."/>
            <person name="Markowitz V."/>
            <person name="Hugenholtz P."/>
            <person name="Kyrpides N.C."/>
            <person name="Klenk H.P."/>
            <person name="Land M."/>
        </authorList>
    </citation>
    <scope>NUCLEOTIDE SEQUENCE [LARGE SCALE GENOMIC DNA]</scope>
    <source>
        <strain evidence="3">DSM 19672 / NBRC 101217 / Yu37-1</strain>
    </source>
</reference>
<dbReference type="AlphaFoldDB" id="E4TJ42"/>
<keyword evidence="1" id="KW-0812">Transmembrane</keyword>
<dbReference type="OrthoDB" id="5296638at2"/>
<organism evidence="2 3">
    <name type="scientific">Calditerrivibrio nitroreducens (strain DSM 19672 / NBRC 101217 / Yu37-1)</name>
    <dbReference type="NCBI Taxonomy" id="768670"/>
    <lineage>
        <taxon>Bacteria</taxon>
        <taxon>Pseudomonadati</taxon>
        <taxon>Deferribacterota</taxon>
        <taxon>Deferribacteres</taxon>
        <taxon>Deferribacterales</taxon>
        <taxon>Calditerrivibrionaceae</taxon>
    </lineage>
</organism>
<dbReference type="HOGENOM" id="CLU_135534_0_0_0"/>
<dbReference type="InterPro" id="IPR012902">
    <property type="entry name" value="N_methyl_site"/>
</dbReference>
<keyword evidence="1" id="KW-0472">Membrane</keyword>
<dbReference type="Gene3D" id="3.30.700.10">
    <property type="entry name" value="Glycoprotein, Type 4 Pilin"/>
    <property type="match status" value="1"/>
</dbReference>
<dbReference type="RefSeq" id="WP_013450295.1">
    <property type="nucleotide sequence ID" value="NC_014758.1"/>
</dbReference>
<proteinExistence type="predicted"/>
<feature type="transmembrane region" description="Helical" evidence="1">
    <location>
        <begin position="7"/>
        <end position="28"/>
    </location>
</feature>
<name>E4TJ42_CALNY</name>
<keyword evidence="3" id="KW-1185">Reference proteome</keyword>
<dbReference type="KEGG" id="cni:Calni_0165"/>
<dbReference type="EMBL" id="CP002347">
    <property type="protein sequence ID" value="ADR18078.1"/>
    <property type="molecule type" value="Genomic_DNA"/>
</dbReference>
<dbReference type="Proteomes" id="UP000007039">
    <property type="component" value="Chromosome"/>
</dbReference>
<evidence type="ECO:0000256" key="1">
    <source>
        <dbReference type="SAM" id="Phobius"/>
    </source>
</evidence>
<gene>
    <name evidence="2" type="ordered locus">Calni_0165</name>
</gene>
<dbReference type="SUPFAM" id="SSF54523">
    <property type="entry name" value="Pili subunits"/>
    <property type="match status" value="1"/>
</dbReference>
<dbReference type="NCBIfam" id="TIGR02532">
    <property type="entry name" value="IV_pilin_GFxxxE"/>
    <property type="match status" value="1"/>
</dbReference>
<dbReference type="Pfam" id="PF07963">
    <property type="entry name" value="N_methyl"/>
    <property type="match status" value="1"/>
</dbReference>
<evidence type="ECO:0000313" key="2">
    <source>
        <dbReference type="EMBL" id="ADR18078.1"/>
    </source>
</evidence>
<sequence length="152" mass="17365" precursor="true">MKRGLTLLELIIVLVILGIVLSVGVYSYESYSRKISVEDDVHTAYAFIMKARVASFTEKEDTYVILISQDGKALVMDNDSDTNNGFIERIDLKNRFLQNISYFRFDKNGFADFQGHIRSYEDVGSQYDCVVISWSRVAKGKYDQNQNSCMAN</sequence>
<reference key="1">
    <citation type="submission" date="2010-11" db="EMBL/GenBank/DDBJ databases">
        <title>The complete genome of chromosome of Calditerrivibrio nitroreducens DSM 19672.</title>
        <authorList>
            <consortium name="US DOE Joint Genome Institute (JGI-PGF)"/>
            <person name="Lucas S."/>
            <person name="Copeland A."/>
            <person name="Lapidus A."/>
            <person name="Bruce D."/>
            <person name="Goodwin L."/>
            <person name="Pitluck S."/>
            <person name="Kyrpides N."/>
            <person name="Mavromatis K."/>
            <person name="Ivanova N."/>
            <person name="Mikhailova N."/>
            <person name="Zeytun A."/>
            <person name="Brettin T."/>
            <person name="Detter J.C."/>
            <person name="Tapia R."/>
            <person name="Han C."/>
            <person name="Land M."/>
            <person name="Hauser L."/>
            <person name="Markowitz V."/>
            <person name="Cheng J.-F."/>
            <person name="Hugenholtz P."/>
            <person name="Woyke T."/>
            <person name="Wu D."/>
            <person name="Spring S."/>
            <person name="Schroeder M."/>
            <person name="Brambilla E."/>
            <person name="Klenk H.-P."/>
            <person name="Eisen J.A."/>
        </authorList>
    </citation>
    <scope>NUCLEOTIDE SEQUENCE [LARGE SCALE GENOMIC DNA]</scope>
    <source>
        <strain>DSM 19672</strain>
    </source>
</reference>
<dbReference type="PROSITE" id="PS00409">
    <property type="entry name" value="PROKAR_NTER_METHYL"/>
    <property type="match status" value="1"/>
</dbReference>
<evidence type="ECO:0000313" key="3">
    <source>
        <dbReference type="Proteomes" id="UP000007039"/>
    </source>
</evidence>